<proteinExistence type="predicted"/>
<dbReference type="PANTHER" id="PTHR47229:SF1">
    <property type="entry name" value="TRANSMEMBRANE PROTEIN 141"/>
    <property type="match status" value="1"/>
</dbReference>
<dbReference type="OMA" id="CQSNAFM"/>
<dbReference type="Pfam" id="PF15110">
    <property type="entry name" value="TMEM141"/>
    <property type="match status" value="1"/>
</dbReference>
<reference evidence="2" key="1">
    <citation type="submission" date="2025-08" db="UniProtKB">
        <authorList>
            <consortium name="Ensembl"/>
        </authorList>
    </citation>
    <scope>IDENTIFICATION</scope>
</reference>
<feature type="transmembrane region" description="Helical" evidence="1">
    <location>
        <begin position="29"/>
        <end position="48"/>
    </location>
</feature>
<evidence type="ECO:0000313" key="2">
    <source>
        <dbReference type="Ensembl" id="ENSCCRP00000096648.2"/>
    </source>
</evidence>
<dbReference type="AlphaFoldDB" id="A0A8C1FT58"/>
<dbReference type="PANTHER" id="PTHR47229">
    <property type="entry name" value="TRANSMEMBRANE PROTEIN 141"/>
    <property type="match status" value="1"/>
</dbReference>
<dbReference type="InterPro" id="IPR026788">
    <property type="entry name" value="Tmem141"/>
</dbReference>
<sequence length="114" mass="12749">MVNLGLTKVDDAVAAKHPGLQQYAACQSYAFMKGTASFILGTAGLFFAQRALQKRIPYPLQWNLLVSIVSSSVFSYSVTRWETMKCSDLWLFLETGNVPDRNSPTAIYSEYKNL</sequence>
<evidence type="ECO:0000256" key="1">
    <source>
        <dbReference type="SAM" id="Phobius"/>
    </source>
</evidence>
<keyword evidence="1" id="KW-0812">Transmembrane</keyword>
<reference evidence="2" key="2">
    <citation type="submission" date="2025-09" db="UniProtKB">
        <authorList>
            <consortium name="Ensembl"/>
        </authorList>
    </citation>
    <scope>IDENTIFICATION</scope>
</reference>
<evidence type="ECO:0000313" key="3">
    <source>
        <dbReference type="Proteomes" id="UP001108240"/>
    </source>
</evidence>
<keyword evidence="1" id="KW-1133">Transmembrane helix</keyword>
<keyword evidence="1" id="KW-0472">Membrane</keyword>
<protein>
    <submittedName>
        <fullName evidence="2">Transmembrane protein 141</fullName>
    </submittedName>
</protein>
<dbReference type="GeneTree" id="ENSGT00940000153116"/>
<accession>A0A8C1FT58</accession>
<dbReference type="Proteomes" id="UP001108240">
    <property type="component" value="Unplaced"/>
</dbReference>
<dbReference type="InterPro" id="IPR038259">
    <property type="entry name" value="Tmem141_sf"/>
</dbReference>
<organism evidence="2 3">
    <name type="scientific">Cyprinus carpio carpio</name>
    <dbReference type="NCBI Taxonomy" id="630221"/>
    <lineage>
        <taxon>Eukaryota</taxon>
        <taxon>Metazoa</taxon>
        <taxon>Chordata</taxon>
        <taxon>Craniata</taxon>
        <taxon>Vertebrata</taxon>
        <taxon>Euteleostomi</taxon>
        <taxon>Actinopterygii</taxon>
        <taxon>Neopterygii</taxon>
        <taxon>Teleostei</taxon>
        <taxon>Ostariophysi</taxon>
        <taxon>Cypriniformes</taxon>
        <taxon>Cyprinidae</taxon>
        <taxon>Cyprininae</taxon>
        <taxon>Cyprinus</taxon>
    </lineage>
</organism>
<dbReference type="Ensembl" id="ENSCCRT00000104886.2">
    <property type="protein sequence ID" value="ENSCCRP00000096648.2"/>
    <property type="gene ID" value="ENSCCRG00000052064.2"/>
</dbReference>
<dbReference type="Gene3D" id="1.10.3350.20">
    <property type="entry name" value="Tmem141 protein family"/>
    <property type="match status" value="1"/>
</dbReference>
<keyword evidence="3" id="KW-1185">Reference proteome</keyword>
<name>A0A8C1FT58_CYPCA</name>